<reference evidence="1" key="1">
    <citation type="journal article" date="2020" name="Nature">
        <title>Giant virus diversity and host interactions through global metagenomics.</title>
        <authorList>
            <person name="Schulz F."/>
            <person name="Roux S."/>
            <person name="Paez-Espino D."/>
            <person name="Jungbluth S."/>
            <person name="Walsh D.A."/>
            <person name="Denef V.J."/>
            <person name="McMahon K.D."/>
            <person name="Konstantinidis K.T."/>
            <person name="Eloe-Fadrosh E.A."/>
            <person name="Kyrpides N.C."/>
            <person name="Woyke T."/>
        </authorList>
    </citation>
    <scope>NUCLEOTIDE SEQUENCE</scope>
    <source>
        <strain evidence="1">GVMAG-M-3300013004-44</strain>
    </source>
</reference>
<sequence>MDQMEQREDTGLHTSFQTRILPSIFMAKWWKYVRYENGKK</sequence>
<dbReference type="EMBL" id="MN739155">
    <property type="protein sequence ID" value="QHS91153.1"/>
    <property type="molecule type" value="Genomic_DNA"/>
</dbReference>
<proteinExistence type="predicted"/>
<dbReference type="AlphaFoldDB" id="A0A6C0BIJ2"/>
<evidence type="ECO:0000313" key="1">
    <source>
        <dbReference type="EMBL" id="QHS91153.1"/>
    </source>
</evidence>
<accession>A0A6C0BIJ2</accession>
<organism evidence="1">
    <name type="scientific">viral metagenome</name>
    <dbReference type="NCBI Taxonomy" id="1070528"/>
    <lineage>
        <taxon>unclassified sequences</taxon>
        <taxon>metagenomes</taxon>
        <taxon>organismal metagenomes</taxon>
    </lineage>
</organism>
<name>A0A6C0BIJ2_9ZZZZ</name>
<protein>
    <submittedName>
        <fullName evidence="1">Uncharacterized protein</fullName>
    </submittedName>
</protein>